<dbReference type="GO" id="GO:0004843">
    <property type="term" value="F:cysteine-type deubiquitinase activity"/>
    <property type="evidence" value="ECO:0007669"/>
    <property type="project" value="UniProtKB-EC"/>
</dbReference>
<evidence type="ECO:0000256" key="6">
    <source>
        <dbReference type="ARBA" id="ARBA00022801"/>
    </source>
</evidence>
<dbReference type="EC" id="3.4.19.12" evidence="3"/>
<evidence type="ECO:0000256" key="7">
    <source>
        <dbReference type="ARBA" id="ARBA00022807"/>
    </source>
</evidence>
<dbReference type="InterPro" id="IPR028889">
    <property type="entry name" value="USP"/>
</dbReference>
<dbReference type="Pfam" id="PF00443">
    <property type="entry name" value="UCH"/>
    <property type="match status" value="1"/>
</dbReference>
<keyword evidence="14" id="KW-1185">Reference proteome</keyword>
<feature type="region of interest" description="Disordered" evidence="11">
    <location>
        <begin position="533"/>
        <end position="555"/>
    </location>
</feature>
<evidence type="ECO:0000256" key="2">
    <source>
        <dbReference type="ARBA" id="ARBA00004123"/>
    </source>
</evidence>
<evidence type="ECO:0000313" key="13">
    <source>
        <dbReference type="EMBL" id="KAK5086808.1"/>
    </source>
</evidence>
<evidence type="ECO:0000256" key="4">
    <source>
        <dbReference type="ARBA" id="ARBA00022670"/>
    </source>
</evidence>
<dbReference type="Gene3D" id="3.30.40.10">
    <property type="entry name" value="Zinc/RING finger domain, C3HC4 (zinc finger)"/>
    <property type="match status" value="1"/>
</dbReference>
<reference evidence="13 14" key="1">
    <citation type="submission" date="2023-08" db="EMBL/GenBank/DDBJ databases">
        <title>Black Yeasts Isolated from many extreme environments.</title>
        <authorList>
            <person name="Coleine C."/>
            <person name="Stajich J.E."/>
            <person name="Selbmann L."/>
        </authorList>
    </citation>
    <scope>NUCLEOTIDE SEQUENCE [LARGE SCALE GENOMIC DNA]</scope>
    <source>
        <strain evidence="13 14">CCFEE 5910</strain>
    </source>
</reference>
<dbReference type="Proteomes" id="UP001309876">
    <property type="component" value="Unassembled WGS sequence"/>
</dbReference>
<evidence type="ECO:0000256" key="3">
    <source>
        <dbReference type="ARBA" id="ARBA00012759"/>
    </source>
</evidence>
<sequence length="555" mass="62315">MGRCPPYMPSYGCEHLNRDILNTIKSIRESRSNWLEDLVHYTCLDCEETGSFITLNKHHEATKHGFAVNAKHLYCMRCRDLVYDPSTFKSRKRKQLQLSEEDETYISTNTVPKPCGREGVRGLFNLGETCYMNAVLQMMVHNNLLAQYFLGMGHPVHTCPISREPEKKNDSDDSEDELAEDKEQKTCVACAMTEVFSDANTVDQPVPAHAVNLLFASWKHIPIMSGKGQQDAQEWFTIIIDKLHESAVNPSQNPAFKPNHKKHCLCFFHKVFYGRFSSDVACDVCHKTTTTESEYSSIDLDFQKQKKRKKKLMKEAAAASAPPPVSSANAANRRAAAAAVQQLPPPVPTLSECLKAYTSPEALFQESQQIDCQTCKRKTTAQKCTRVRKLPAILTMHVKRFGMKKPPGATTGSNGLVSSLIGTPEKYEGKLDFPLVLDMHPYTTHAQPNGSYRDRQHCIYDLECVVVHQGDHAHTGHYYAFCRVAVGEGKEMKWFKFDDEIVSATTTEEVLRQEAYLLFYGLRDIPSVCGPSVNGETNGKHANGTTNGDVKMEES</sequence>
<protein>
    <recommendedName>
        <fullName evidence="3">ubiquitinyl hydrolase 1</fullName>
        <ecNumber evidence="3">3.4.19.12</ecNumber>
    </recommendedName>
</protein>
<dbReference type="GO" id="GO:0006508">
    <property type="term" value="P:proteolysis"/>
    <property type="evidence" value="ECO:0007669"/>
    <property type="project" value="UniProtKB-KW"/>
</dbReference>
<keyword evidence="6" id="KW-0378">Hydrolase</keyword>
<evidence type="ECO:0000256" key="10">
    <source>
        <dbReference type="ARBA" id="ARBA00023242"/>
    </source>
</evidence>
<gene>
    <name evidence="13" type="ORF">LTR05_003976</name>
</gene>
<comment type="subcellular location">
    <subcellularLocation>
        <location evidence="2">Nucleus</location>
    </subcellularLocation>
</comment>
<dbReference type="EMBL" id="JAVRRJ010000003">
    <property type="protein sequence ID" value="KAK5086808.1"/>
    <property type="molecule type" value="Genomic_DNA"/>
</dbReference>
<evidence type="ECO:0000256" key="9">
    <source>
        <dbReference type="ARBA" id="ARBA00023163"/>
    </source>
</evidence>
<dbReference type="PROSITE" id="PS50235">
    <property type="entry name" value="USP_3"/>
    <property type="match status" value="1"/>
</dbReference>
<dbReference type="InterPro" id="IPR018200">
    <property type="entry name" value="USP_CS"/>
</dbReference>
<keyword evidence="9" id="KW-0804">Transcription</keyword>
<dbReference type="GO" id="GO:0005634">
    <property type="term" value="C:nucleus"/>
    <property type="evidence" value="ECO:0007669"/>
    <property type="project" value="UniProtKB-SubCell"/>
</dbReference>
<dbReference type="PROSITE" id="PS00973">
    <property type="entry name" value="USP_2"/>
    <property type="match status" value="1"/>
</dbReference>
<keyword evidence="4" id="KW-0645">Protease</keyword>
<dbReference type="InterPro" id="IPR001394">
    <property type="entry name" value="Peptidase_C19_UCH"/>
</dbReference>
<comment type="caution">
    <text evidence="13">The sequence shown here is derived from an EMBL/GenBank/DDBJ whole genome shotgun (WGS) entry which is preliminary data.</text>
</comment>
<keyword evidence="10" id="KW-0539">Nucleus</keyword>
<proteinExistence type="predicted"/>
<keyword evidence="5" id="KW-0833">Ubl conjugation pathway</keyword>
<dbReference type="PANTHER" id="PTHR21646">
    <property type="entry name" value="UBIQUITIN CARBOXYL-TERMINAL HYDROLASE"/>
    <property type="match status" value="1"/>
</dbReference>
<dbReference type="InterPro" id="IPR038765">
    <property type="entry name" value="Papain-like_cys_pep_sf"/>
</dbReference>
<evidence type="ECO:0000259" key="12">
    <source>
        <dbReference type="PROSITE" id="PS50235"/>
    </source>
</evidence>
<evidence type="ECO:0000256" key="11">
    <source>
        <dbReference type="SAM" id="MobiDB-lite"/>
    </source>
</evidence>
<name>A0AAN7T1J7_9EURO</name>
<evidence type="ECO:0000256" key="8">
    <source>
        <dbReference type="ARBA" id="ARBA00023015"/>
    </source>
</evidence>
<accession>A0AAN7T1J7</accession>
<dbReference type="SUPFAM" id="SSF54001">
    <property type="entry name" value="Cysteine proteinases"/>
    <property type="match status" value="1"/>
</dbReference>
<dbReference type="Gene3D" id="3.90.70.10">
    <property type="entry name" value="Cysteine proteinases"/>
    <property type="match status" value="1"/>
</dbReference>
<evidence type="ECO:0000256" key="1">
    <source>
        <dbReference type="ARBA" id="ARBA00000707"/>
    </source>
</evidence>
<dbReference type="InterPro" id="IPR013083">
    <property type="entry name" value="Znf_RING/FYVE/PHD"/>
</dbReference>
<evidence type="ECO:0000313" key="14">
    <source>
        <dbReference type="Proteomes" id="UP001309876"/>
    </source>
</evidence>
<comment type="catalytic activity">
    <reaction evidence="1">
        <text>Thiol-dependent hydrolysis of ester, thioester, amide, peptide and isopeptide bonds formed by the C-terminal Gly of ubiquitin (a 76-residue protein attached to proteins as an intracellular targeting signal).</text>
        <dbReference type="EC" id="3.4.19.12"/>
    </reaction>
</comment>
<dbReference type="InterPro" id="IPR050185">
    <property type="entry name" value="Ub_carboxyl-term_hydrolase"/>
</dbReference>
<feature type="domain" description="USP" evidence="12">
    <location>
        <begin position="121"/>
        <end position="523"/>
    </location>
</feature>
<evidence type="ECO:0000256" key="5">
    <source>
        <dbReference type="ARBA" id="ARBA00022786"/>
    </source>
</evidence>
<keyword evidence="7" id="KW-0788">Thiol protease</keyword>
<dbReference type="PANTHER" id="PTHR21646:SF33">
    <property type="entry name" value="UBIQUITIN CARBOXYL-TERMINAL HYDROLASE 22"/>
    <property type="match status" value="1"/>
</dbReference>
<organism evidence="13 14">
    <name type="scientific">Lithohypha guttulata</name>
    <dbReference type="NCBI Taxonomy" id="1690604"/>
    <lineage>
        <taxon>Eukaryota</taxon>
        <taxon>Fungi</taxon>
        <taxon>Dikarya</taxon>
        <taxon>Ascomycota</taxon>
        <taxon>Pezizomycotina</taxon>
        <taxon>Eurotiomycetes</taxon>
        <taxon>Chaetothyriomycetidae</taxon>
        <taxon>Chaetothyriales</taxon>
        <taxon>Trichomeriaceae</taxon>
        <taxon>Lithohypha</taxon>
    </lineage>
</organism>
<dbReference type="AlphaFoldDB" id="A0AAN7T1J7"/>
<keyword evidence="8" id="KW-0805">Transcription regulation</keyword>
<dbReference type="GO" id="GO:0016579">
    <property type="term" value="P:protein deubiquitination"/>
    <property type="evidence" value="ECO:0007669"/>
    <property type="project" value="InterPro"/>
</dbReference>